<evidence type="ECO:0000313" key="4">
    <source>
        <dbReference type="Proteomes" id="UP000294958"/>
    </source>
</evidence>
<accession>A0A011VPH9</accession>
<comment type="caution">
    <text evidence="1">The sequence shown here is derived from an EMBL/GenBank/DDBJ whole genome shotgun (WGS) entry which is preliminary data.</text>
</comment>
<evidence type="ECO:0000313" key="2">
    <source>
        <dbReference type="EMBL" id="TDR36409.1"/>
    </source>
</evidence>
<name>A0A011VPH9_9HYPH</name>
<dbReference type="EMBL" id="SNZF01000005">
    <property type="protein sequence ID" value="TDR36409.1"/>
    <property type="molecule type" value="Genomic_DNA"/>
</dbReference>
<dbReference type="EMBL" id="JENY01000002">
    <property type="protein sequence ID" value="EXL10275.1"/>
    <property type="molecule type" value="Genomic_DNA"/>
</dbReference>
<protein>
    <submittedName>
        <fullName evidence="1">Uncharacterized protein</fullName>
    </submittedName>
</protein>
<dbReference type="Proteomes" id="UP000019849">
    <property type="component" value="Unassembled WGS sequence"/>
</dbReference>
<reference evidence="2 4" key="2">
    <citation type="submission" date="2019-03" db="EMBL/GenBank/DDBJ databases">
        <title>Genomic Encyclopedia of Type Strains, Phase IV (KMG-IV): sequencing the most valuable type-strain genomes for metagenomic binning, comparative biology and taxonomic classification.</title>
        <authorList>
            <person name="Goeker M."/>
        </authorList>
    </citation>
    <scope>NUCLEOTIDE SEQUENCE [LARGE SCALE GENOMIC DNA]</scope>
    <source>
        <strain evidence="2 4">DSM 11603</strain>
    </source>
</reference>
<dbReference type="AlphaFoldDB" id="A0A011VPH9"/>
<dbReference type="Proteomes" id="UP000294958">
    <property type="component" value="Unassembled WGS sequence"/>
</dbReference>
<evidence type="ECO:0000313" key="3">
    <source>
        <dbReference type="Proteomes" id="UP000019849"/>
    </source>
</evidence>
<dbReference type="STRING" id="69279.BG36_07945"/>
<gene>
    <name evidence="1" type="ORF">BG36_07945</name>
    <name evidence="2" type="ORF">DES43_10574</name>
</gene>
<keyword evidence="4" id="KW-1185">Reference proteome</keyword>
<dbReference type="PATRIC" id="fig|69279.3.peg.494"/>
<dbReference type="HOGENOM" id="CLU_2696487_0_0_5"/>
<evidence type="ECO:0000313" key="1">
    <source>
        <dbReference type="EMBL" id="EXL10275.1"/>
    </source>
</evidence>
<proteinExistence type="predicted"/>
<organism evidence="1 3">
    <name type="scientific">Aquamicrobium defluvii</name>
    <dbReference type="NCBI Taxonomy" id="69279"/>
    <lineage>
        <taxon>Bacteria</taxon>
        <taxon>Pseudomonadati</taxon>
        <taxon>Pseudomonadota</taxon>
        <taxon>Alphaproteobacteria</taxon>
        <taxon>Hyphomicrobiales</taxon>
        <taxon>Phyllobacteriaceae</taxon>
        <taxon>Aquamicrobium</taxon>
    </lineage>
</organism>
<sequence>MSSEPLEALTFEQASDTLDKPQFFLLPGSHYIFEIEPAQQTQSHALARFGCLLLPISCKSAGIPLKRSHVSSP</sequence>
<reference evidence="1 3" key="1">
    <citation type="submission" date="2014-02" db="EMBL/GenBank/DDBJ databases">
        <title>Aquamicrobium defluvii Genome sequencing.</title>
        <authorList>
            <person name="Wang X."/>
        </authorList>
    </citation>
    <scope>NUCLEOTIDE SEQUENCE [LARGE SCALE GENOMIC DNA]</scope>
    <source>
        <strain evidence="1 3">W13Z1</strain>
    </source>
</reference>